<accession>B4NLQ6</accession>
<name>B4NLQ6_DROWI</name>
<dbReference type="EMBL" id="CH964274">
    <property type="protein sequence ID" value="EDW85295.1"/>
    <property type="molecule type" value="Genomic_DNA"/>
</dbReference>
<keyword evidence="1" id="KW-0732">Signal</keyword>
<reference evidence="2 3" key="1">
    <citation type="journal article" date="2007" name="Nature">
        <title>Evolution of genes and genomes on the Drosophila phylogeny.</title>
        <authorList>
            <consortium name="Drosophila 12 Genomes Consortium"/>
            <person name="Clark A.G."/>
            <person name="Eisen M.B."/>
            <person name="Smith D.R."/>
            <person name="Bergman C.M."/>
            <person name="Oliver B."/>
            <person name="Markow T.A."/>
            <person name="Kaufman T.C."/>
            <person name="Kellis M."/>
            <person name="Gelbart W."/>
            <person name="Iyer V.N."/>
            <person name="Pollard D.A."/>
            <person name="Sackton T.B."/>
            <person name="Larracuente A.M."/>
            <person name="Singh N.D."/>
            <person name="Abad J.P."/>
            <person name="Abt D.N."/>
            <person name="Adryan B."/>
            <person name="Aguade M."/>
            <person name="Akashi H."/>
            <person name="Anderson W.W."/>
            <person name="Aquadro C.F."/>
            <person name="Ardell D.H."/>
            <person name="Arguello R."/>
            <person name="Artieri C.G."/>
            <person name="Barbash D.A."/>
            <person name="Barker D."/>
            <person name="Barsanti P."/>
            <person name="Batterham P."/>
            <person name="Batzoglou S."/>
            <person name="Begun D."/>
            <person name="Bhutkar A."/>
            <person name="Blanco E."/>
            <person name="Bosak S.A."/>
            <person name="Bradley R.K."/>
            <person name="Brand A.D."/>
            <person name="Brent M.R."/>
            <person name="Brooks A.N."/>
            <person name="Brown R.H."/>
            <person name="Butlin R.K."/>
            <person name="Caggese C."/>
            <person name="Calvi B.R."/>
            <person name="Bernardo de Carvalho A."/>
            <person name="Caspi A."/>
            <person name="Castrezana S."/>
            <person name="Celniker S.E."/>
            <person name="Chang J.L."/>
            <person name="Chapple C."/>
            <person name="Chatterji S."/>
            <person name="Chinwalla A."/>
            <person name="Civetta A."/>
            <person name="Clifton S.W."/>
            <person name="Comeron J.M."/>
            <person name="Costello J.C."/>
            <person name="Coyne J.A."/>
            <person name="Daub J."/>
            <person name="David R.G."/>
            <person name="Delcher A.L."/>
            <person name="Delehaunty K."/>
            <person name="Do C.B."/>
            <person name="Ebling H."/>
            <person name="Edwards K."/>
            <person name="Eickbush T."/>
            <person name="Evans J.D."/>
            <person name="Filipski A."/>
            <person name="Findeiss S."/>
            <person name="Freyhult E."/>
            <person name="Fulton L."/>
            <person name="Fulton R."/>
            <person name="Garcia A.C."/>
            <person name="Gardiner A."/>
            <person name="Garfield D.A."/>
            <person name="Garvin B.E."/>
            <person name="Gibson G."/>
            <person name="Gilbert D."/>
            <person name="Gnerre S."/>
            <person name="Godfrey J."/>
            <person name="Good R."/>
            <person name="Gotea V."/>
            <person name="Gravely B."/>
            <person name="Greenberg A.J."/>
            <person name="Griffiths-Jones S."/>
            <person name="Gross S."/>
            <person name="Guigo R."/>
            <person name="Gustafson E.A."/>
            <person name="Haerty W."/>
            <person name="Hahn M.W."/>
            <person name="Halligan D.L."/>
            <person name="Halpern A.L."/>
            <person name="Halter G.M."/>
            <person name="Han M.V."/>
            <person name="Heger A."/>
            <person name="Hillier L."/>
            <person name="Hinrichs A.S."/>
            <person name="Holmes I."/>
            <person name="Hoskins R.A."/>
            <person name="Hubisz M.J."/>
            <person name="Hultmark D."/>
            <person name="Huntley M.A."/>
            <person name="Jaffe D.B."/>
            <person name="Jagadeeshan S."/>
            <person name="Jeck W.R."/>
            <person name="Johnson J."/>
            <person name="Jones C.D."/>
            <person name="Jordan W.C."/>
            <person name="Karpen G.H."/>
            <person name="Kataoka E."/>
            <person name="Keightley P.D."/>
            <person name="Kheradpour P."/>
            <person name="Kirkness E.F."/>
            <person name="Koerich L.B."/>
            <person name="Kristiansen K."/>
            <person name="Kudrna D."/>
            <person name="Kulathinal R.J."/>
            <person name="Kumar S."/>
            <person name="Kwok R."/>
            <person name="Lander E."/>
            <person name="Langley C.H."/>
            <person name="Lapoint R."/>
            <person name="Lazzaro B.P."/>
            <person name="Lee S.J."/>
            <person name="Levesque L."/>
            <person name="Li R."/>
            <person name="Lin C.F."/>
            <person name="Lin M.F."/>
            <person name="Lindblad-Toh K."/>
            <person name="Llopart A."/>
            <person name="Long M."/>
            <person name="Low L."/>
            <person name="Lozovsky E."/>
            <person name="Lu J."/>
            <person name="Luo M."/>
            <person name="Machado C.A."/>
            <person name="Makalowski W."/>
            <person name="Marzo M."/>
            <person name="Matsuda M."/>
            <person name="Matzkin L."/>
            <person name="McAllister B."/>
            <person name="McBride C.S."/>
            <person name="McKernan B."/>
            <person name="McKernan K."/>
            <person name="Mendez-Lago M."/>
            <person name="Minx P."/>
            <person name="Mollenhauer M.U."/>
            <person name="Montooth K."/>
            <person name="Mount S.M."/>
            <person name="Mu X."/>
            <person name="Myers E."/>
            <person name="Negre B."/>
            <person name="Newfeld S."/>
            <person name="Nielsen R."/>
            <person name="Noor M.A."/>
            <person name="O'Grady P."/>
            <person name="Pachter L."/>
            <person name="Papaceit M."/>
            <person name="Parisi M.J."/>
            <person name="Parisi M."/>
            <person name="Parts L."/>
            <person name="Pedersen J.S."/>
            <person name="Pesole G."/>
            <person name="Phillippy A.M."/>
            <person name="Ponting C.P."/>
            <person name="Pop M."/>
            <person name="Porcelli D."/>
            <person name="Powell J.R."/>
            <person name="Prohaska S."/>
            <person name="Pruitt K."/>
            <person name="Puig M."/>
            <person name="Quesneville H."/>
            <person name="Ram K.R."/>
            <person name="Rand D."/>
            <person name="Rasmussen M.D."/>
            <person name="Reed L.K."/>
            <person name="Reenan R."/>
            <person name="Reily A."/>
            <person name="Remington K.A."/>
            <person name="Rieger T.T."/>
            <person name="Ritchie M.G."/>
            <person name="Robin C."/>
            <person name="Rogers Y.H."/>
            <person name="Rohde C."/>
            <person name="Rozas J."/>
            <person name="Rubenfield M.J."/>
            <person name="Ruiz A."/>
            <person name="Russo S."/>
            <person name="Salzberg S.L."/>
            <person name="Sanchez-Gracia A."/>
            <person name="Saranga D.J."/>
            <person name="Sato H."/>
            <person name="Schaeffer S.W."/>
            <person name="Schatz M.C."/>
            <person name="Schlenke T."/>
            <person name="Schwartz R."/>
            <person name="Segarra C."/>
            <person name="Singh R.S."/>
            <person name="Sirot L."/>
            <person name="Sirota M."/>
            <person name="Sisneros N.B."/>
            <person name="Smith C.D."/>
            <person name="Smith T.F."/>
            <person name="Spieth J."/>
            <person name="Stage D.E."/>
            <person name="Stark A."/>
            <person name="Stephan W."/>
            <person name="Strausberg R.L."/>
            <person name="Strempel S."/>
            <person name="Sturgill D."/>
            <person name="Sutton G."/>
            <person name="Sutton G.G."/>
            <person name="Tao W."/>
            <person name="Teichmann S."/>
            <person name="Tobari Y.N."/>
            <person name="Tomimura Y."/>
            <person name="Tsolas J.M."/>
            <person name="Valente V.L."/>
            <person name="Venter E."/>
            <person name="Venter J.C."/>
            <person name="Vicario S."/>
            <person name="Vieira F.G."/>
            <person name="Vilella A.J."/>
            <person name="Villasante A."/>
            <person name="Walenz B."/>
            <person name="Wang J."/>
            <person name="Wasserman M."/>
            <person name="Watts T."/>
            <person name="Wilson D."/>
            <person name="Wilson R.K."/>
            <person name="Wing R.A."/>
            <person name="Wolfner M.F."/>
            <person name="Wong A."/>
            <person name="Wong G.K."/>
            <person name="Wu C.I."/>
            <person name="Wu G."/>
            <person name="Yamamoto D."/>
            <person name="Yang H.P."/>
            <person name="Yang S.P."/>
            <person name="Yorke J.A."/>
            <person name="Yoshida K."/>
            <person name="Zdobnov E."/>
            <person name="Zhang P."/>
            <person name="Zhang Y."/>
            <person name="Zimin A.V."/>
            <person name="Baldwin J."/>
            <person name="Abdouelleil A."/>
            <person name="Abdulkadir J."/>
            <person name="Abebe A."/>
            <person name="Abera B."/>
            <person name="Abreu J."/>
            <person name="Acer S.C."/>
            <person name="Aftuck L."/>
            <person name="Alexander A."/>
            <person name="An P."/>
            <person name="Anderson E."/>
            <person name="Anderson S."/>
            <person name="Arachi H."/>
            <person name="Azer M."/>
            <person name="Bachantsang P."/>
            <person name="Barry A."/>
            <person name="Bayul T."/>
            <person name="Berlin A."/>
            <person name="Bessette D."/>
            <person name="Bloom T."/>
            <person name="Blye J."/>
            <person name="Boguslavskiy L."/>
            <person name="Bonnet C."/>
            <person name="Boukhgalter B."/>
            <person name="Bourzgui I."/>
            <person name="Brown A."/>
            <person name="Cahill P."/>
            <person name="Channer S."/>
            <person name="Cheshatsang Y."/>
            <person name="Chuda L."/>
            <person name="Citroen M."/>
            <person name="Collymore A."/>
            <person name="Cooke P."/>
            <person name="Costello M."/>
            <person name="D'Aco K."/>
            <person name="Daza R."/>
            <person name="De Haan G."/>
            <person name="DeGray S."/>
            <person name="DeMaso C."/>
            <person name="Dhargay N."/>
            <person name="Dooley K."/>
            <person name="Dooley E."/>
            <person name="Doricent M."/>
            <person name="Dorje P."/>
            <person name="Dorjee K."/>
            <person name="Dupes A."/>
            <person name="Elong R."/>
            <person name="Falk J."/>
            <person name="Farina A."/>
            <person name="Faro S."/>
            <person name="Ferguson D."/>
            <person name="Fisher S."/>
            <person name="Foley C.D."/>
            <person name="Franke A."/>
            <person name="Friedrich D."/>
            <person name="Gadbois L."/>
            <person name="Gearin G."/>
            <person name="Gearin C.R."/>
            <person name="Giannoukos G."/>
            <person name="Goode T."/>
            <person name="Graham J."/>
            <person name="Grandbois E."/>
            <person name="Grewal S."/>
            <person name="Gyaltsen K."/>
            <person name="Hafez N."/>
            <person name="Hagos B."/>
            <person name="Hall J."/>
            <person name="Henson C."/>
            <person name="Hollinger A."/>
            <person name="Honan T."/>
            <person name="Huard M.D."/>
            <person name="Hughes L."/>
            <person name="Hurhula B."/>
            <person name="Husby M.E."/>
            <person name="Kamat A."/>
            <person name="Kanga B."/>
            <person name="Kashin S."/>
            <person name="Khazanovich D."/>
            <person name="Kisner P."/>
            <person name="Lance K."/>
            <person name="Lara M."/>
            <person name="Lee W."/>
            <person name="Lennon N."/>
            <person name="Letendre F."/>
            <person name="LeVine R."/>
            <person name="Lipovsky A."/>
            <person name="Liu X."/>
            <person name="Liu J."/>
            <person name="Liu S."/>
            <person name="Lokyitsang T."/>
            <person name="Lokyitsang Y."/>
            <person name="Lubonja R."/>
            <person name="Lui A."/>
            <person name="MacDonald P."/>
            <person name="Magnisalis V."/>
            <person name="Maru K."/>
            <person name="Matthews C."/>
            <person name="McCusker W."/>
            <person name="McDonough S."/>
            <person name="Mehta T."/>
            <person name="Meldrim J."/>
            <person name="Meneus L."/>
            <person name="Mihai O."/>
            <person name="Mihalev A."/>
            <person name="Mihova T."/>
            <person name="Mittelman R."/>
            <person name="Mlenga V."/>
            <person name="Montmayeur A."/>
            <person name="Mulrain L."/>
            <person name="Navidi A."/>
            <person name="Naylor J."/>
            <person name="Negash T."/>
            <person name="Nguyen T."/>
            <person name="Nguyen N."/>
            <person name="Nicol R."/>
            <person name="Norbu C."/>
            <person name="Norbu N."/>
            <person name="Novod N."/>
            <person name="O'Neill B."/>
            <person name="Osman S."/>
            <person name="Markiewicz E."/>
            <person name="Oyono O.L."/>
            <person name="Patti C."/>
            <person name="Phunkhang P."/>
            <person name="Pierre F."/>
            <person name="Priest M."/>
            <person name="Raghuraman S."/>
            <person name="Rege F."/>
            <person name="Reyes R."/>
            <person name="Rise C."/>
            <person name="Rogov P."/>
            <person name="Ross K."/>
            <person name="Ryan E."/>
            <person name="Settipalli S."/>
            <person name="Shea T."/>
            <person name="Sherpa N."/>
            <person name="Shi L."/>
            <person name="Shih D."/>
            <person name="Sparrow T."/>
            <person name="Spaulding J."/>
            <person name="Stalker J."/>
            <person name="Stange-Thomann N."/>
            <person name="Stavropoulos S."/>
            <person name="Stone C."/>
            <person name="Strader C."/>
            <person name="Tesfaye S."/>
            <person name="Thomson T."/>
            <person name="Thoulutsang Y."/>
            <person name="Thoulutsang D."/>
            <person name="Topham K."/>
            <person name="Topping I."/>
            <person name="Tsamla T."/>
            <person name="Vassiliev H."/>
            <person name="Vo A."/>
            <person name="Wangchuk T."/>
            <person name="Wangdi T."/>
            <person name="Weiand M."/>
            <person name="Wilkinson J."/>
            <person name="Wilson A."/>
            <person name="Yadav S."/>
            <person name="Young G."/>
            <person name="Yu Q."/>
            <person name="Zembek L."/>
            <person name="Zhong D."/>
            <person name="Zimmer A."/>
            <person name="Zwirko Z."/>
            <person name="Jaffe D.B."/>
            <person name="Alvarez P."/>
            <person name="Brockman W."/>
            <person name="Butler J."/>
            <person name="Chin C."/>
            <person name="Gnerre S."/>
            <person name="Grabherr M."/>
            <person name="Kleber M."/>
            <person name="Mauceli E."/>
            <person name="MacCallum I."/>
        </authorList>
    </citation>
    <scope>NUCLEOTIDE SEQUENCE [LARGE SCALE GENOMIC DNA]</scope>
    <source>
        <strain evidence="3">Tucson 14030-0811.24</strain>
    </source>
</reference>
<keyword evidence="3" id="KW-1185">Reference proteome</keyword>
<proteinExistence type="predicted"/>
<dbReference type="PhylomeDB" id="B4NLQ6"/>
<dbReference type="OrthoDB" id="7834111at2759"/>
<dbReference type="OMA" id="RMSNEIM"/>
<protein>
    <submittedName>
        <fullName evidence="2">Uncharacterized protein</fullName>
    </submittedName>
</protein>
<gene>
    <name evidence="2" type="primary">Dwil\GK18925</name>
    <name evidence="2" type="ORF">Dwil_GK18925</name>
</gene>
<feature type="signal peptide" evidence="1">
    <location>
        <begin position="1"/>
        <end position="20"/>
    </location>
</feature>
<evidence type="ECO:0000313" key="3">
    <source>
        <dbReference type="Proteomes" id="UP000007798"/>
    </source>
</evidence>
<evidence type="ECO:0000256" key="1">
    <source>
        <dbReference type="SAM" id="SignalP"/>
    </source>
</evidence>
<dbReference type="InParanoid" id="B4NLQ6"/>
<dbReference type="AlphaFoldDB" id="B4NLQ6"/>
<sequence length="123" mass="14125">MSLSISKLLIISLIICCCSARPKLPSQLSSSNEVIPLQSEENINNEILQELATISKKIDRNGNYPMKRRSFYQPKMMPTLRRSPFLERFYNLPTAITPGGGNYYRNDVRPVSTYEIMEPEGFY</sequence>
<evidence type="ECO:0000313" key="2">
    <source>
        <dbReference type="EMBL" id="EDW85295.1"/>
    </source>
</evidence>
<dbReference type="Proteomes" id="UP000007798">
    <property type="component" value="Unassembled WGS sequence"/>
</dbReference>
<feature type="chain" id="PRO_5002820285" evidence="1">
    <location>
        <begin position="21"/>
        <end position="123"/>
    </location>
</feature>
<dbReference type="STRING" id="7260.B4NLQ6"/>
<dbReference type="eggNOG" id="ENOG502T9HK">
    <property type="taxonomic scope" value="Eukaryota"/>
</dbReference>
<organism evidence="2 3">
    <name type="scientific">Drosophila willistoni</name>
    <name type="common">Fruit fly</name>
    <dbReference type="NCBI Taxonomy" id="7260"/>
    <lineage>
        <taxon>Eukaryota</taxon>
        <taxon>Metazoa</taxon>
        <taxon>Ecdysozoa</taxon>
        <taxon>Arthropoda</taxon>
        <taxon>Hexapoda</taxon>
        <taxon>Insecta</taxon>
        <taxon>Pterygota</taxon>
        <taxon>Neoptera</taxon>
        <taxon>Endopterygota</taxon>
        <taxon>Diptera</taxon>
        <taxon>Brachycera</taxon>
        <taxon>Muscomorpha</taxon>
        <taxon>Ephydroidea</taxon>
        <taxon>Drosophilidae</taxon>
        <taxon>Drosophila</taxon>
        <taxon>Sophophora</taxon>
    </lineage>
</organism>
<dbReference type="HOGENOM" id="CLU_2051999_0_0_1"/>